<protein>
    <submittedName>
        <fullName evidence="1">Uncharacterized protein</fullName>
    </submittedName>
</protein>
<dbReference type="AlphaFoldDB" id="A0AAV7PIG8"/>
<comment type="caution">
    <text evidence="1">The sequence shown here is derived from an EMBL/GenBank/DDBJ whole genome shotgun (WGS) entry which is preliminary data.</text>
</comment>
<evidence type="ECO:0000313" key="2">
    <source>
        <dbReference type="Proteomes" id="UP001066276"/>
    </source>
</evidence>
<reference evidence="1" key="1">
    <citation type="journal article" date="2022" name="bioRxiv">
        <title>Sequencing and chromosome-scale assembly of the giantPleurodeles waltlgenome.</title>
        <authorList>
            <person name="Brown T."/>
            <person name="Elewa A."/>
            <person name="Iarovenko S."/>
            <person name="Subramanian E."/>
            <person name="Araus A.J."/>
            <person name="Petzold A."/>
            <person name="Susuki M."/>
            <person name="Suzuki K.-i.T."/>
            <person name="Hayashi T."/>
            <person name="Toyoda A."/>
            <person name="Oliveira C."/>
            <person name="Osipova E."/>
            <person name="Leigh N.D."/>
            <person name="Simon A."/>
            <person name="Yun M.H."/>
        </authorList>
    </citation>
    <scope>NUCLEOTIDE SEQUENCE</scope>
    <source>
        <strain evidence="1">20211129_DDA</strain>
        <tissue evidence="1">Liver</tissue>
    </source>
</reference>
<accession>A0AAV7PIG8</accession>
<proteinExistence type="predicted"/>
<name>A0AAV7PIG8_PLEWA</name>
<organism evidence="1 2">
    <name type="scientific">Pleurodeles waltl</name>
    <name type="common">Iberian ribbed newt</name>
    <dbReference type="NCBI Taxonomy" id="8319"/>
    <lineage>
        <taxon>Eukaryota</taxon>
        <taxon>Metazoa</taxon>
        <taxon>Chordata</taxon>
        <taxon>Craniata</taxon>
        <taxon>Vertebrata</taxon>
        <taxon>Euteleostomi</taxon>
        <taxon>Amphibia</taxon>
        <taxon>Batrachia</taxon>
        <taxon>Caudata</taxon>
        <taxon>Salamandroidea</taxon>
        <taxon>Salamandridae</taxon>
        <taxon>Pleurodelinae</taxon>
        <taxon>Pleurodeles</taxon>
    </lineage>
</organism>
<dbReference type="Proteomes" id="UP001066276">
    <property type="component" value="Chromosome 7"/>
</dbReference>
<dbReference type="EMBL" id="JANPWB010000011">
    <property type="protein sequence ID" value="KAJ1127007.1"/>
    <property type="molecule type" value="Genomic_DNA"/>
</dbReference>
<keyword evidence="2" id="KW-1185">Reference proteome</keyword>
<gene>
    <name evidence="1" type="ORF">NDU88_005413</name>
</gene>
<sequence length="109" mass="11686">MLPAPPFPPRHQLPGFLAGSTSARYLPLASLQGCRAEAATILEALAMAGAFCFPLFRARNGTLFPELSPPGGILALICQMGSLWRAVRPPDVLGEVRFPRALKFCASLH</sequence>
<evidence type="ECO:0000313" key="1">
    <source>
        <dbReference type="EMBL" id="KAJ1127007.1"/>
    </source>
</evidence>